<evidence type="ECO:0000313" key="3">
    <source>
        <dbReference type="Proteomes" id="UP001148838"/>
    </source>
</evidence>
<keyword evidence="3" id="KW-1185">Reference proteome</keyword>
<reference evidence="2 3" key="1">
    <citation type="journal article" date="2022" name="Allergy">
        <title>Genome assembly and annotation of Periplaneta americana reveal a comprehensive cockroach allergen profile.</title>
        <authorList>
            <person name="Wang L."/>
            <person name="Xiong Q."/>
            <person name="Saelim N."/>
            <person name="Wang L."/>
            <person name="Nong W."/>
            <person name="Wan A.T."/>
            <person name="Shi M."/>
            <person name="Liu X."/>
            <person name="Cao Q."/>
            <person name="Hui J.H.L."/>
            <person name="Sookrung N."/>
            <person name="Leung T.F."/>
            <person name="Tungtrongchitr A."/>
            <person name="Tsui S.K.W."/>
        </authorList>
    </citation>
    <scope>NUCLEOTIDE SEQUENCE [LARGE SCALE GENOMIC DNA]</scope>
    <source>
        <strain evidence="2">PWHHKU_190912</strain>
    </source>
</reference>
<dbReference type="InterPro" id="IPR043502">
    <property type="entry name" value="DNA/RNA_pol_sf"/>
</dbReference>
<dbReference type="EMBL" id="JAJSOF020000017">
    <property type="protein sequence ID" value="KAJ4439537.1"/>
    <property type="molecule type" value="Genomic_DNA"/>
</dbReference>
<evidence type="ECO:0000313" key="2">
    <source>
        <dbReference type="EMBL" id="KAJ4439537.1"/>
    </source>
</evidence>
<protein>
    <recommendedName>
        <fullName evidence="1">Reverse transcriptase domain-containing protein</fullName>
    </recommendedName>
</protein>
<dbReference type="Pfam" id="PF00078">
    <property type="entry name" value="RVT_1"/>
    <property type="match status" value="1"/>
</dbReference>
<name>A0ABQ8T0T8_PERAM</name>
<proteinExistence type="predicted"/>
<feature type="domain" description="Reverse transcriptase" evidence="1">
    <location>
        <begin position="1"/>
        <end position="153"/>
    </location>
</feature>
<dbReference type="PROSITE" id="PS50878">
    <property type="entry name" value="RT_POL"/>
    <property type="match status" value="1"/>
</dbReference>
<comment type="caution">
    <text evidence="2">The sequence shown here is derived from an EMBL/GenBank/DDBJ whole genome shotgun (WGS) entry which is preliminary data.</text>
</comment>
<dbReference type="SUPFAM" id="SSF56672">
    <property type="entry name" value="DNA/RNA polymerases"/>
    <property type="match status" value="1"/>
</dbReference>
<gene>
    <name evidence="2" type="ORF">ANN_07661</name>
</gene>
<organism evidence="2 3">
    <name type="scientific">Periplaneta americana</name>
    <name type="common">American cockroach</name>
    <name type="synonym">Blatta americana</name>
    <dbReference type="NCBI Taxonomy" id="6978"/>
    <lineage>
        <taxon>Eukaryota</taxon>
        <taxon>Metazoa</taxon>
        <taxon>Ecdysozoa</taxon>
        <taxon>Arthropoda</taxon>
        <taxon>Hexapoda</taxon>
        <taxon>Insecta</taxon>
        <taxon>Pterygota</taxon>
        <taxon>Neoptera</taxon>
        <taxon>Polyneoptera</taxon>
        <taxon>Dictyoptera</taxon>
        <taxon>Blattodea</taxon>
        <taxon>Blattoidea</taxon>
        <taxon>Blattidae</taxon>
        <taxon>Blattinae</taxon>
        <taxon>Periplaneta</taxon>
    </lineage>
</organism>
<accession>A0ABQ8T0T8</accession>
<dbReference type="PANTHER" id="PTHR33332">
    <property type="entry name" value="REVERSE TRANSCRIPTASE DOMAIN-CONTAINING PROTEIN"/>
    <property type="match status" value="1"/>
</dbReference>
<dbReference type="InterPro" id="IPR000477">
    <property type="entry name" value="RT_dom"/>
</dbReference>
<sequence>MYWNGLVHIVESIGYDLPSVGSDLLLARLRTLYLSDNCINWMDSYLCDRQQCVSVQNRFSPWRYTKVGVPQGTVLGPLLFSIYINDVATNLHYCKYHIYADDLQLYIHSRPDEIDATIDKINHDLNQVSLWAKKFRLRLNATDEPREFNLPTLPQRRITYEREKLPSKYGVHSEEYLPIRTLEKNILRSFHITGRQTCIFKERNVTNTYTINFTYRHTLQYTFLYIHCFAVNAHVKQRQCACFQTNVGLPESSDLHLLIYHKIGKITRR</sequence>
<dbReference type="Proteomes" id="UP001148838">
    <property type="component" value="Unassembled WGS sequence"/>
</dbReference>
<evidence type="ECO:0000259" key="1">
    <source>
        <dbReference type="PROSITE" id="PS50878"/>
    </source>
</evidence>